<sequence length="59" mass="6983">MRQRLEILVLTYMQQKLEEKLSTHSFICFDDIYHESGIKNINKGYQVHVSMVSIVEIPE</sequence>
<dbReference type="EMBL" id="KL367544">
    <property type="protein sequence ID" value="KFD65105.1"/>
    <property type="molecule type" value="Genomic_DNA"/>
</dbReference>
<organism evidence="2">
    <name type="scientific">Trichuris suis</name>
    <name type="common">pig whipworm</name>
    <dbReference type="NCBI Taxonomy" id="68888"/>
    <lineage>
        <taxon>Eukaryota</taxon>
        <taxon>Metazoa</taxon>
        <taxon>Ecdysozoa</taxon>
        <taxon>Nematoda</taxon>
        <taxon>Enoplea</taxon>
        <taxon>Dorylaimia</taxon>
        <taxon>Trichinellida</taxon>
        <taxon>Trichuridae</taxon>
        <taxon>Trichuris</taxon>
    </lineage>
</organism>
<dbReference type="Proteomes" id="UP000030758">
    <property type="component" value="Unassembled WGS sequence"/>
</dbReference>
<protein>
    <submittedName>
        <fullName evidence="2">Uncharacterized protein</fullName>
    </submittedName>
</protein>
<evidence type="ECO:0000313" key="2">
    <source>
        <dbReference type="EMBL" id="KFD65105.1"/>
    </source>
</evidence>
<dbReference type="Proteomes" id="UP000030764">
    <property type="component" value="Unassembled WGS sequence"/>
</dbReference>
<dbReference type="AlphaFoldDB" id="A0A085N6K9"/>
<name>A0A085N6K9_9BILA</name>
<keyword evidence="3" id="KW-1185">Reference proteome</keyword>
<evidence type="ECO:0000313" key="1">
    <source>
        <dbReference type="EMBL" id="KFD58476.1"/>
    </source>
</evidence>
<accession>A0A085N6K9</accession>
<dbReference type="EMBL" id="KL363184">
    <property type="protein sequence ID" value="KFD58476.1"/>
    <property type="molecule type" value="Genomic_DNA"/>
</dbReference>
<reference evidence="2 3" key="1">
    <citation type="journal article" date="2014" name="Nat. Genet.">
        <title>Genome and transcriptome of the porcine whipworm Trichuris suis.</title>
        <authorList>
            <person name="Jex A.R."/>
            <person name="Nejsum P."/>
            <person name="Schwarz E.M."/>
            <person name="Hu L."/>
            <person name="Young N.D."/>
            <person name="Hall R.S."/>
            <person name="Korhonen P.K."/>
            <person name="Liao S."/>
            <person name="Thamsborg S."/>
            <person name="Xia J."/>
            <person name="Xu P."/>
            <person name="Wang S."/>
            <person name="Scheerlinck J.P."/>
            <person name="Hofmann A."/>
            <person name="Sternberg P.W."/>
            <person name="Wang J."/>
            <person name="Gasser R.B."/>
        </authorList>
    </citation>
    <scope>NUCLEOTIDE SEQUENCE [LARGE SCALE GENOMIC DNA]</scope>
    <source>
        <strain evidence="2">DCEP-RM93F</strain>
        <strain evidence="1">DCEP-RM93M</strain>
    </source>
</reference>
<evidence type="ECO:0000313" key="3">
    <source>
        <dbReference type="Proteomes" id="UP000030764"/>
    </source>
</evidence>
<gene>
    <name evidence="1" type="ORF">M513_00702</name>
    <name evidence="2" type="ORF">M514_00702</name>
</gene>
<proteinExistence type="predicted"/>